<sequence length="415" mass="43685">MRMRVMPALTAVLLLAGLSTSTTGPAESRDQPEVFRTDTVPRPIPVVHGRPGKPVTLKHRARKGDVVQVFVQPLPMTSCTQTFTLRGPRGATLAMATLDPTTRLSRTGTWSWTYRPCPGDEAAYSLRAVPFRDLRLEPNGAPVRLREHKGYSDAASFVPPEKGRVILLGRHAGVVGPDGSRAVGYGDRLVFEDGRLLVPVPPRKRGRYTVVAAGARVCLVTPTKLAGQVDGPPVKLAPVGGRPVGEYAVRFSVADDTWISTGPGPVDVEPLGGQPDPTRTGGPWHLAPGAYVARVTPNTPRAQGSLTLRSVDPGHVDGSGDLELTAGHDLAGLALFDLTGDHSIEVVGPAATTGWTLTWAADAPPAPCTSVLSCLGTRPPSLPHDVARTISGQGYLALVSTDGASHTVTVRIGDS</sequence>
<name>A0ABP8XHS3_9ACTN</name>
<reference evidence="3" key="1">
    <citation type="journal article" date="2019" name="Int. J. Syst. Evol. Microbiol.">
        <title>The Global Catalogue of Microorganisms (GCM) 10K type strain sequencing project: providing services to taxonomists for standard genome sequencing and annotation.</title>
        <authorList>
            <consortium name="The Broad Institute Genomics Platform"/>
            <consortium name="The Broad Institute Genome Sequencing Center for Infectious Disease"/>
            <person name="Wu L."/>
            <person name="Ma J."/>
        </authorList>
    </citation>
    <scope>NUCLEOTIDE SEQUENCE [LARGE SCALE GENOMIC DNA]</scope>
    <source>
        <strain evidence="3">JCM 18531</strain>
    </source>
</reference>
<keyword evidence="1" id="KW-0732">Signal</keyword>
<gene>
    <name evidence="2" type="ORF">GCM10023349_26900</name>
</gene>
<proteinExistence type="predicted"/>
<keyword evidence="3" id="KW-1185">Reference proteome</keyword>
<feature type="signal peptide" evidence="1">
    <location>
        <begin position="1"/>
        <end position="26"/>
    </location>
</feature>
<evidence type="ECO:0000313" key="2">
    <source>
        <dbReference type="EMBL" id="GAA4707109.1"/>
    </source>
</evidence>
<evidence type="ECO:0000256" key="1">
    <source>
        <dbReference type="SAM" id="SignalP"/>
    </source>
</evidence>
<evidence type="ECO:0000313" key="3">
    <source>
        <dbReference type="Proteomes" id="UP001499974"/>
    </source>
</evidence>
<dbReference type="Proteomes" id="UP001499974">
    <property type="component" value="Unassembled WGS sequence"/>
</dbReference>
<feature type="chain" id="PRO_5045635464" evidence="1">
    <location>
        <begin position="27"/>
        <end position="415"/>
    </location>
</feature>
<organism evidence="2 3">
    <name type="scientific">Nocardioides conyzicola</name>
    <dbReference type="NCBI Taxonomy" id="1651781"/>
    <lineage>
        <taxon>Bacteria</taxon>
        <taxon>Bacillati</taxon>
        <taxon>Actinomycetota</taxon>
        <taxon>Actinomycetes</taxon>
        <taxon>Propionibacteriales</taxon>
        <taxon>Nocardioidaceae</taxon>
        <taxon>Nocardioides</taxon>
    </lineage>
</organism>
<protein>
    <submittedName>
        <fullName evidence="2">Uncharacterized protein</fullName>
    </submittedName>
</protein>
<dbReference type="EMBL" id="BAABKM010000002">
    <property type="protein sequence ID" value="GAA4707109.1"/>
    <property type="molecule type" value="Genomic_DNA"/>
</dbReference>
<accession>A0ABP8XHS3</accession>
<comment type="caution">
    <text evidence="2">The sequence shown here is derived from an EMBL/GenBank/DDBJ whole genome shotgun (WGS) entry which is preliminary data.</text>
</comment>